<proteinExistence type="predicted"/>
<evidence type="ECO:0000313" key="2">
    <source>
        <dbReference type="Proteomes" id="UP000735302"/>
    </source>
</evidence>
<reference evidence="1 2" key="1">
    <citation type="journal article" date="2021" name="Elife">
        <title>Chloroplast acquisition without the gene transfer in kleptoplastic sea slugs, Plakobranchus ocellatus.</title>
        <authorList>
            <person name="Maeda T."/>
            <person name="Takahashi S."/>
            <person name="Yoshida T."/>
            <person name="Shimamura S."/>
            <person name="Takaki Y."/>
            <person name="Nagai Y."/>
            <person name="Toyoda A."/>
            <person name="Suzuki Y."/>
            <person name="Arimoto A."/>
            <person name="Ishii H."/>
            <person name="Satoh N."/>
            <person name="Nishiyama T."/>
            <person name="Hasebe M."/>
            <person name="Maruyama T."/>
            <person name="Minagawa J."/>
            <person name="Obokata J."/>
            <person name="Shigenobu S."/>
        </authorList>
    </citation>
    <scope>NUCLEOTIDE SEQUENCE [LARGE SCALE GENOMIC DNA]</scope>
</reference>
<comment type="caution">
    <text evidence="1">The sequence shown here is derived from an EMBL/GenBank/DDBJ whole genome shotgun (WGS) entry which is preliminary data.</text>
</comment>
<gene>
    <name evidence="1" type="ORF">PoB_005051100</name>
</gene>
<protein>
    <submittedName>
        <fullName evidence="1">Uncharacterized protein</fullName>
    </submittedName>
</protein>
<name>A0AAV4BU38_9GAST</name>
<sequence length="95" mass="11202">MKPVLYGKIKDTKQVEVDKKQLYIFVHMTRTIQVDLRLVLRVGGDSWLKLMSSAREASSYFRARSPPMPMTVTEEHLENTYHRYVREKYTVAPKI</sequence>
<dbReference type="EMBL" id="BLXT01005577">
    <property type="protein sequence ID" value="GFO24006.1"/>
    <property type="molecule type" value="Genomic_DNA"/>
</dbReference>
<dbReference type="Proteomes" id="UP000735302">
    <property type="component" value="Unassembled WGS sequence"/>
</dbReference>
<keyword evidence="2" id="KW-1185">Reference proteome</keyword>
<evidence type="ECO:0000313" key="1">
    <source>
        <dbReference type="EMBL" id="GFO24006.1"/>
    </source>
</evidence>
<accession>A0AAV4BU38</accession>
<organism evidence="1 2">
    <name type="scientific">Plakobranchus ocellatus</name>
    <dbReference type="NCBI Taxonomy" id="259542"/>
    <lineage>
        <taxon>Eukaryota</taxon>
        <taxon>Metazoa</taxon>
        <taxon>Spiralia</taxon>
        <taxon>Lophotrochozoa</taxon>
        <taxon>Mollusca</taxon>
        <taxon>Gastropoda</taxon>
        <taxon>Heterobranchia</taxon>
        <taxon>Euthyneura</taxon>
        <taxon>Panpulmonata</taxon>
        <taxon>Sacoglossa</taxon>
        <taxon>Placobranchoidea</taxon>
        <taxon>Plakobranchidae</taxon>
        <taxon>Plakobranchus</taxon>
    </lineage>
</organism>
<dbReference type="AlphaFoldDB" id="A0AAV4BU38"/>